<organism evidence="2 3">
    <name type="scientific">Zingiber officinale</name>
    <name type="common">Ginger</name>
    <name type="synonym">Amomum zingiber</name>
    <dbReference type="NCBI Taxonomy" id="94328"/>
    <lineage>
        <taxon>Eukaryota</taxon>
        <taxon>Viridiplantae</taxon>
        <taxon>Streptophyta</taxon>
        <taxon>Embryophyta</taxon>
        <taxon>Tracheophyta</taxon>
        <taxon>Spermatophyta</taxon>
        <taxon>Magnoliopsida</taxon>
        <taxon>Liliopsida</taxon>
        <taxon>Zingiberales</taxon>
        <taxon>Zingiberaceae</taxon>
        <taxon>Zingiber</taxon>
    </lineage>
</organism>
<dbReference type="Pfam" id="PF05699">
    <property type="entry name" value="Dimer_Tnp_hAT"/>
    <property type="match status" value="1"/>
</dbReference>
<dbReference type="InterPro" id="IPR008906">
    <property type="entry name" value="HATC_C_dom"/>
</dbReference>
<proteinExistence type="predicted"/>
<dbReference type="SUPFAM" id="SSF53098">
    <property type="entry name" value="Ribonuclease H-like"/>
    <property type="match status" value="1"/>
</dbReference>
<dbReference type="InterPro" id="IPR012337">
    <property type="entry name" value="RNaseH-like_sf"/>
</dbReference>
<dbReference type="PANTHER" id="PTHR11697">
    <property type="entry name" value="GENERAL TRANSCRIPTION FACTOR 2-RELATED ZINC FINGER PROTEIN"/>
    <property type="match status" value="1"/>
</dbReference>
<keyword evidence="3" id="KW-1185">Reference proteome</keyword>
<name>A0A8J5EZ38_ZINOF</name>
<dbReference type="PANTHER" id="PTHR11697:SF230">
    <property type="entry name" value="ZINC FINGER, MYM DOMAIN CONTAINING 1"/>
    <property type="match status" value="1"/>
</dbReference>
<reference evidence="2 3" key="1">
    <citation type="submission" date="2020-08" db="EMBL/GenBank/DDBJ databases">
        <title>Plant Genome Project.</title>
        <authorList>
            <person name="Zhang R.-G."/>
        </authorList>
    </citation>
    <scope>NUCLEOTIDE SEQUENCE [LARGE SCALE GENOMIC DNA]</scope>
    <source>
        <tissue evidence="2">Rhizome</tissue>
    </source>
</reference>
<dbReference type="InterPro" id="IPR055298">
    <property type="entry name" value="AtLOH3-like"/>
</dbReference>
<evidence type="ECO:0000313" key="2">
    <source>
        <dbReference type="EMBL" id="KAG6477982.1"/>
    </source>
</evidence>
<feature type="domain" description="HAT C-terminal dimerisation" evidence="1">
    <location>
        <begin position="282"/>
        <end position="320"/>
    </location>
</feature>
<dbReference type="Proteomes" id="UP000734854">
    <property type="component" value="Unassembled WGS sequence"/>
</dbReference>
<evidence type="ECO:0000313" key="3">
    <source>
        <dbReference type="Proteomes" id="UP000734854"/>
    </source>
</evidence>
<accession>A0A8J5EZ38</accession>
<dbReference type="GO" id="GO:0046983">
    <property type="term" value="F:protein dimerization activity"/>
    <property type="evidence" value="ECO:0007669"/>
    <property type="project" value="InterPro"/>
</dbReference>
<comment type="caution">
    <text evidence="2">The sequence shown here is derived from an EMBL/GenBank/DDBJ whole genome shotgun (WGS) entry which is preliminary data.</text>
</comment>
<dbReference type="AlphaFoldDB" id="A0A8J5EZ38"/>
<dbReference type="EMBL" id="JACMSC010000017">
    <property type="protein sequence ID" value="KAG6477982.1"/>
    <property type="molecule type" value="Genomic_DNA"/>
</dbReference>
<evidence type="ECO:0000259" key="1">
    <source>
        <dbReference type="Pfam" id="PF05699"/>
    </source>
</evidence>
<protein>
    <recommendedName>
        <fullName evidence="1">HAT C-terminal dimerisation domain-containing protein</fullName>
    </recommendedName>
</protein>
<gene>
    <name evidence="2" type="ORF">ZIOFF_061414</name>
</gene>
<sequence>MAEVKKALGNGEIFSGRGLNQESGLKKAGDTRWGSHYGTLMSLIVHFPIVLDVLEYVVEDGAHSEQKAEAAGLLDSLETFDFAFTLHLLKSILGVTNELSQILQRKNQDIVNAMIQVKISKKRLQLMRDNGWDDLLNEVMMFCNCHDIVIPDMNEVRVLKGRSRRKAPVVTYLQYYKVSLFYEVLDMQLQELNDRFTEVNTELLLCMECLSPENLFSAFDKEKLLQFAKFYPADFSSVEILALGNQLDNYFMDMNSSKEFANLKGIGSLARELVETRRDIVYPLVYKLIKLALVLPVATATVERTFSAMKIVKNRLRNRMGDR</sequence>